<evidence type="ECO:0000259" key="12">
    <source>
        <dbReference type="PROSITE" id="PS51873"/>
    </source>
</evidence>
<dbReference type="InterPro" id="IPR045840">
    <property type="entry name" value="Ariadne"/>
</dbReference>
<dbReference type="PROSITE" id="PS51873">
    <property type="entry name" value="TRIAD"/>
    <property type="match status" value="1"/>
</dbReference>
<evidence type="ECO:0000256" key="5">
    <source>
        <dbReference type="ARBA" id="ARBA00022723"/>
    </source>
</evidence>
<dbReference type="Gene3D" id="1.20.120.1750">
    <property type="match status" value="1"/>
</dbReference>
<keyword evidence="10" id="KW-0175">Coiled coil</keyword>
<keyword evidence="11" id="KW-0472">Membrane</keyword>
<comment type="catalytic activity">
    <reaction evidence="1">
        <text>[E2 ubiquitin-conjugating enzyme]-S-ubiquitinyl-L-cysteine + [acceptor protein]-L-lysine = [E2 ubiquitin-conjugating enzyme]-L-cysteine + [acceptor protein]-N(6)-ubiquitinyl-L-lysine.</text>
        <dbReference type="EC" id="2.3.2.31"/>
    </reaction>
</comment>
<evidence type="ECO:0000313" key="13">
    <source>
        <dbReference type="EMBL" id="CAI9093641.1"/>
    </source>
</evidence>
<keyword evidence="8" id="KW-0833">Ubl conjugation pathway</keyword>
<evidence type="ECO:0000313" key="14">
    <source>
        <dbReference type="Proteomes" id="UP001161247"/>
    </source>
</evidence>
<dbReference type="EC" id="2.3.2.31" evidence="3"/>
<feature type="domain" description="RING-type" evidence="12">
    <location>
        <begin position="1"/>
        <end position="146"/>
    </location>
</feature>
<accession>A0AAV1CDE6</accession>
<keyword evidence="4" id="KW-0808">Transferase</keyword>
<dbReference type="CDD" id="cd20346">
    <property type="entry name" value="BRcat_RBR_ANKIB1"/>
    <property type="match status" value="1"/>
</dbReference>
<comment type="cofactor">
    <cofactor evidence="2">
        <name>Zn(2+)</name>
        <dbReference type="ChEBI" id="CHEBI:29105"/>
    </cofactor>
</comment>
<dbReference type="CDD" id="cd22586">
    <property type="entry name" value="Rcat_RBR_ARI1-like"/>
    <property type="match status" value="1"/>
</dbReference>
<keyword evidence="6" id="KW-0677">Repeat</keyword>
<evidence type="ECO:0000256" key="9">
    <source>
        <dbReference type="ARBA" id="ARBA00022833"/>
    </source>
</evidence>
<dbReference type="InterPro" id="IPR031127">
    <property type="entry name" value="E3_UB_ligase_RBR"/>
</dbReference>
<reference evidence="13" key="1">
    <citation type="submission" date="2023-03" db="EMBL/GenBank/DDBJ databases">
        <authorList>
            <person name="Julca I."/>
        </authorList>
    </citation>
    <scope>NUCLEOTIDE SEQUENCE</scope>
</reference>
<evidence type="ECO:0000256" key="6">
    <source>
        <dbReference type="ARBA" id="ARBA00022737"/>
    </source>
</evidence>
<evidence type="ECO:0000256" key="11">
    <source>
        <dbReference type="SAM" id="Phobius"/>
    </source>
</evidence>
<evidence type="ECO:0000256" key="10">
    <source>
        <dbReference type="SAM" id="Coils"/>
    </source>
</evidence>
<gene>
    <name evidence="13" type="ORF">OLC1_LOCUS5001</name>
</gene>
<keyword evidence="9" id="KW-0862">Zinc</keyword>
<keyword evidence="7" id="KW-0863">Zinc-finger</keyword>
<sequence length="334" mass="39010">MIKKLKRRRTILHHVQKDDKKSIKWCPSIPHCGNLISVDDGDEYREVECACGKEFCFSCTLEAHLPCSCLMWASWSKKFRDESENVNWITANTKSCPNCHKPVQKKGGCNHVTCHCGHCFCWLCGEANGGSHTIRRIRDHTCGSYKEDDKTKIEKAKREIFQCTHYYNRYKAHRDSLKLETELKNRVQEKIAILEAKKKITSSNDLGWAKDGFSRLFRSRKIISYLYPFAFYLFGNNLFKDGWMKKQRELKQNLFKEQQQQLEAMTERLSLFLEEPFVGYSGDKLSEIRRKIIDLSEATDNYCRRLYDCIENDLIGTIQIAPYRSIGLEKASEP</sequence>
<feature type="coiled-coil region" evidence="10">
    <location>
        <begin position="248"/>
        <end position="275"/>
    </location>
</feature>
<keyword evidence="11" id="KW-1133">Transmembrane helix</keyword>
<dbReference type="GO" id="GO:0061630">
    <property type="term" value="F:ubiquitin protein ligase activity"/>
    <property type="evidence" value="ECO:0007669"/>
    <property type="project" value="UniProtKB-EC"/>
</dbReference>
<organism evidence="13 14">
    <name type="scientific">Oldenlandia corymbosa var. corymbosa</name>
    <dbReference type="NCBI Taxonomy" id="529605"/>
    <lineage>
        <taxon>Eukaryota</taxon>
        <taxon>Viridiplantae</taxon>
        <taxon>Streptophyta</taxon>
        <taxon>Embryophyta</taxon>
        <taxon>Tracheophyta</taxon>
        <taxon>Spermatophyta</taxon>
        <taxon>Magnoliopsida</taxon>
        <taxon>eudicotyledons</taxon>
        <taxon>Gunneridae</taxon>
        <taxon>Pentapetalae</taxon>
        <taxon>asterids</taxon>
        <taxon>lamiids</taxon>
        <taxon>Gentianales</taxon>
        <taxon>Rubiaceae</taxon>
        <taxon>Rubioideae</taxon>
        <taxon>Spermacoceae</taxon>
        <taxon>Hedyotis-Oldenlandia complex</taxon>
        <taxon>Oldenlandia</taxon>
    </lineage>
</organism>
<dbReference type="Pfam" id="PF19422">
    <property type="entry name" value="Ariadne"/>
    <property type="match status" value="1"/>
</dbReference>
<keyword evidence="11" id="KW-0812">Transmembrane</keyword>
<dbReference type="InterPro" id="IPR002867">
    <property type="entry name" value="IBR_dom"/>
</dbReference>
<evidence type="ECO:0000256" key="1">
    <source>
        <dbReference type="ARBA" id="ARBA00001798"/>
    </source>
</evidence>
<dbReference type="PANTHER" id="PTHR11685">
    <property type="entry name" value="RBR FAMILY RING FINGER AND IBR DOMAIN-CONTAINING"/>
    <property type="match status" value="1"/>
</dbReference>
<evidence type="ECO:0000256" key="2">
    <source>
        <dbReference type="ARBA" id="ARBA00001947"/>
    </source>
</evidence>
<evidence type="ECO:0000256" key="7">
    <source>
        <dbReference type="ARBA" id="ARBA00022771"/>
    </source>
</evidence>
<dbReference type="InterPro" id="IPR044066">
    <property type="entry name" value="TRIAD_supradom"/>
</dbReference>
<evidence type="ECO:0000256" key="3">
    <source>
        <dbReference type="ARBA" id="ARBA00012251"/>
    </source>
</evidence>
<evidence type="ECO:0000256" key="4">
    <source>
        <dbReference type="ARBA" id="ARBA00022679"/>
    </source>
</evidence>
<evidence type="ECO:0000256" key="8">
    <source>
        <dbReference type="ARBA" id="ARBA00022786"/>
    </source>
</evidence>
<dbReference type="GO" id="GO:0016567">
    <property type="term" value="P:protein ubiquitination"/>
    <property type="evidence" value="ECO:0007669"/>
    <property type="project" value="InterPro"/>
</dbReference>
<dbReference type="SUPFAM" id="SSF57850">
    <property type="entry name" value="RING/U-box"/>
    <property type="match status" value="2"/>
</dbReference>
<keyword evidence="5" id="KW-0479">Metal-binding</keyword>
<dbReference type="AlphaFoldDB" id="A0AAV1CDE6"/>
<dbReference type="EMBL" id="OX459119">
    <property type="protein sequence ID" value="CAI9093641.1"/>
    <property type="molecule type" value="Genomic_DNA"/>
</dbReference>
<proteinExistence type="predicted"/>
<name>A0AAV1CDE6_OLDCO</name>
<dbReference type="Pfam" id="PF01485">
    <property type="entry name" value="IBR"/>
    <property type="match status" value="2"/>
</dbReference>
<keyword evidence="14" id="KW-1185">Reference proteome</keyword>
<feature type="transmembrane region" description="Helical" evidence="11">
    <location>
        <begin position="222"/>
        <end position="239"/>
    </location>
</feature>
<dbReference type="SMART" id="SM00647">
    <property type="entry name" value="IBR"/>
    <property type="match status" value="2"/>
</dbReference>
<dbReference type="Proteomes" id="UP001161247">
    <property type="component" value="Chromosome 2"/>
</dbReference>
<dbReference type="GO" id="GO:0008270">
    <property type="term" value="F:zinc ion binding"/>
    <property type="evidence" value="ECO:0007669"/>
    <property type="project" value="UniProtKB-KW"/>
</dbReference>
<protein>
    <recommendedName>
        <fullName evidence="3">RBR-type E3 ubiquitin transferase</fullName>
        <ecNumber evidence="3">2.3.2.31</ecNumber>
    </recommendedName>
</protein>